<dbReference type="PROSITE" id="PS00732">
    <property type="entry name" value="RIBOSOMAL_S16"/>
    <property type="match status" value="1"/>
</dbReference>
<dbReference type="GO" id="GO:0015935">
    <property type="term" value="C:small ribosomal subunit"/>
    <property type="evidence" value="ECO:0007669"/>
    <property type="project" value="TreeGrafter"/>
</dbReference>
<dbReference type="Gene3D" id="3.30.1320.10">
    <property type="match status" value="1"/>
</dbReference>
<evidence type="ECO:0000313" key="5">
    <source>
        <dbReference type="Proteomes" id="UP000461670"/>
    </source>
</evidence>
<keyword evidence="1 3" id="KW-0689">Ribosomal protein</keyword>
<evidence type="ECO:0000313" key="4">
    <source>
        <dbReference type="EMBL" id="KAF1022412.1"/>
    </source>
</evidence>
<dbReference type="HAMAP" id="MF_00385">
    <property type="entry name" value="Ribosomal_bS16"/>
    <property type="match status" value="1"/>
</dbReference>
<dbReference type="SUPFAM" id="SSF54565">
    <property type="entry name" value="Ribosomal protein S16"/>
    <property type="match status" value="1"/>
</dbReference>
<proteinExistence type="inferred from homology"/>
<reference evidence="5" key="1">
    <citation type="journal article" date="2020" name="MBio">
        <title>Horizontal gene transfer to a defensive symbiont with a reduced genome amongst a multipartite beetle microbiome.</title>
        <authorList>
            <person name="Waterworth S.C."/>
            <person name="Florez L.V."/>
            <person name="Rees E.R."/>
            <person name="Hertweck C."/>
            <person name="Kaltenpoth M."/>
            <person name="Kwan J.C."/>
        </authorList>
    </citation>
    <scope>NUCLEOTIDE SEQUENCE [LARGE SCALE GENOMIC DNA]</scope>
</reference>
<dbReference type="NCBIfam" id="TIGR00002">
    <property type="entry name" value="S16"/>
    <property type="match status" value="1"/>
</dbReference>
<dbReference type="EMBL" id="WNDQ01000012">
    <property type="protein sequence ID" value="KAF1022412.1"/>
    <property type="molecule type" value="Genomic_DNA"/>
</dbReference>
<dbReference type="InterPro" id="IPR023803">
    <property type="entry name" value="Ribosomal_bS16_dom_sf"/>
</dbReference>
<comment type="similarity">
    <text evidence="3">Belongs to the bacterial ribosomal protein bS16 family.</text>
</comment>
<dbReference type="GO" id="GO:0005737">
    <property type="term" value="C:cytoplasm"/>
    <property type="evidence" value="ECO:0007669"/>
    <property type="project" value="UniProtKB-ARBA"/>
</dbReference>
<dbReference type="GO" id="GO:0006412">
    <property type="term" value="P:translation"/>
    <property type="evidence" value="ECO:0007669"/>
    <property type="project" value="UniProtKB-UniRule"/>
</dbReference>
<dbReference type="AlphaFoldDB" id="A0A7V8FQE3"/>
<comment type="caution">
    <text evidence="4">The sequence shown here is derived from an EMBL/GenBank/DDBJ whole genome shotgun (WGS) entry which is preliminary data.</text>
</comment>
<evidence type="ECO:0000256" key="2">
    <source>
        <dbReference type="ARBA" id="ARBA00023274"/>
    </source>
</evidence>
<sequence>MVVIRLSRGGAKARPFYTIVAADKRVRRDGAFIERLGFYNPSARGGEEGPRLAQDRLAYWVSVGAQVSPTVARLAKQGAKAVAPAAAA</sequence>
<evidence type="ECO:0000256" key="1">
    <source>
        <dbReference type="ARBA" id="ARBA00022980"/>
    </source>
</evidence>
<dbReference type="GO" id="GO:0003735">
    <property type="term" value="F:structural constituent of ribosome"/>
    <property type="evidence" value="ECO:0007669"/>
    <property type="project" value="InterPro"/>
</dbReference>
<keyword evidence="2 3" id="KW-0687">Ribonucleoprotein</keyword>
<dbReference type="InterPro" id="IPR020592">
    <property type="entry name" value="Ribosomal_bS16_CS"/>
</dbReference>
<dbReference type="Proteomes" id="UP000461670">
    <property type="component" value="Unassembled WGS sequence"/>
</dbReference>
<dbReference type="PANTHER" id="PTHR12919">
    <property type="entry name" value="30S RIBOSOMAL PROTEIN S16"/>
    <property type="match status" value="1"/>
</dbReference>
<name>A0A7V8FQE3_9BURK</name>
<organism evidence="4 5">
    <name type="scientific">Paracidovorax wautersii</name>
    <dbReference type="NCBI Taxonomy" id="1177982"/>
    <lineage>
        <taxon>Bacteria</taxon>
        <taxon>Pseudomonadati</taxon>
        <taxon>Pseudomonadota</taxon>
        <taxon>Betaproteobacteria</taxon>
        <taxon>Burkholderiales</taxon>
        <taxon>Comamonadaceae</taxon>
        <taxon>Paracidovorax</taxon>
    </lineage>
</organism>
<protein>
    <recommendedName>
        <fullName evidence="3">Small ribosomal subunit protein bS16</fullName>
    </recommendedName>
</protein>
<dbReference type="Pfam" id="PF00886">
    <property type="entry name" value="Ribosomal_S16"/>
    <property type="match status" value="1"/>
</dbReference>
<accession>A0A7V8FQE3</accession>
<evidence type="ECO:0000256" key="3">
    <source>
        <dbReference type="HAMAP-Rule" id="MF_00385"/>
    </source>
</evidence>
<dbReference type="PANTHER" id="PTHR12919:SF20">
    <property type="entry name" value="SMALL RIBOSOMAL SUBUNIT PROTEIN BS16M"/>
    <property type="match status" value="1"/>
</dbReference>
<dbReference type="InterPro" id="IPR000307">
    <property type="entry name" value="Ribosomal_bS16"/>
</dbReference>
<gene>
    <name evidence="3 4" type="primary">rpsP</name>
    <name evidence="4" type="ORF">GAK30_01196</name>
</gene>